<protein>
    <submittedName>
        <fullName evidence="2">Uncharacterized protein</fullName>
    </submittedName>
</protein>
<keyword evidence="3" id="KW-1185">Reference proteome</keyword>
<proteinExistence type="predicted"/>
<sequence>MIVMKNKFPFLSSELLTARAKAEWNKKLASMNKSFRKKMPLTFEAKRSQIIRSKTKKNESFSSKDFETTKQSMIEEESPQKSLLVPESSGIIDESSTLMEDIFNHEPLEIVSEKSNPKCSISDAYLPINFDGNDDNRLTTTIEVVPQKMSISKTSTPLYLNDDE</sequence>
<dbReference type="AlphaFoldDB" id="A0A1Y3BEX6"/>
<dbReference type="Proteomes" id="UP000194236">
    <property type="component" value="Unassembled WGS sequence"/>
</dbReference>
<feature type="region of interest" description="Disordered" evidence="1">
    <location>
        <begin position="54"/>
        <end position="87"/>
    </location>
</feature>
<comment type="caution">
    <text evidence="2">The sequence shown here is derived from an EMBL/GenBank/DDBJ whole genome shotgun (WGS) entry which is preliminary data.</text>
</comment>
<name>A0A1Y3BEX6_EURMA</name>
<accession>A0A1Y3BEX6</accession>
<dbReference type="EMBL" id="MUJZ01031205">
    <property type="protein sequence ID" value="OTF77735.1"/>
    <property type="molecule type" value="Genomic_DNA"/>
</dbReference>
<evidence type="ECO:0000256" key="1">
    <source>
        <dbReference type="SAM" id="MobiDB-lite"/>
    </source>
</evidence>
<evidence type="ECO:0000313" key="2">
    <source>
        <dbReference type="EMBL" id="OTF77735.1"/>
    </source>
</evidence>
<gene>
    <name evidence="2" type="ORF">BLA29_005460</name>
</gene>
<reference evidence="2 3" key="1">
    <citation type="submission" date="2017-03" db="EMBL/GenBank/DDBJ databases">
        <title>Genome Survey of Euroglyphus maynei.</title>
        <authorList>
            <person name="Arlian L.G."/>
            <person name="Morgan M.S."/>
            <person name="Rider S.D."/>
        </authorList>
    </citation>
    <scope>NUCLEOTIDE SEQUENCE [LARGE SCALE GENOMIC DNA]</scope>
    <source>
        <strain evidence="2">Arlian Lab</strain>
        <tissue evidence="2">Whole body</tissue>
    </source>
</reference>
<feature type="compositionally biased region" description="Basic and acidic residues" evidence="1">
    <location>
        <begin position="56"/>
        <end position="68"/>
    </location>
</feature>
<evidence type="ECO:0000313" key="3">
    <source>
        <dbReference type="Proteomes" id="UP000194236"/>
    </source>
</evidence>
<organism evidence="2 3">
    <name type="scientific">Euroglyphus maynei</name>
    <name type="common">Mayne's house dust mite</name>
    <dbReference type="NCBI Taxonomy" id="6958"/>
    <lineage>
        <taxon>Eukaryota</taxon>
        <taxon>Metazoa</taxon>
        <taxon>Ecdysozoa</taxon>
        <taxon>Arthropoda</taxon>
        <taxon>Chelicerata</taxon>
        <taxon>Arachnida</taxon>
        <taxon>Acari</taxon>
        <taxon>Acariformes</taxon>
        <taxon>Sarcoptiformes</taxon>
        <taxon>Astigmata</taxon>
        <taxon>Psoroptidia</taxon>
        <taxon>Analgoidea</taxon>
        <taxon>Pyroglyphidae</taxon>
        <taxon>Pyroglyphinae</taxon>
        <taxon>Euroglyphus</taxon>
    </lineage>
</organism>
<dbReference type="OrthoDB" id="6511828at2759"/>